<dbReference type="InterPro" id="IPR050147">
    <property type="entry name" value="Ser/Thr_Dehydratase"/>
</dbReference>
<protein>
    <recommendedName>
        <fullName evidence="5">L-serine ammonia-lyase</fullName>
        <ecNumber evidence="5">4.3.1.17</ecNumber>
    </recommendedName>
</protein>
<evidence type="ECO:0000256" key="7">
    <source>
        <dbReference type="ARBA" id="ARBA00022490"/>
    </source>
</evidence>
<evidence type="ECO:0000256" key="5">
    <source>
        <dbReference type="ARBA" id="ARBA00012093"/>
    </source>
</evidence>
<dbReference type="VEuPathDB" id="FungiDB:Z519_00725"/>
<keyword evidence="8" id="KW-0663">Pyridoxal phosphate</keyword>
<dbReference type="FunFam" id="3.40.50.1100:FF:000040">
    <property type="entry name" value="L-serine dehydratase, putative"/>
    <property type="match status" value="1"/>
</dbReference>
<dbReference type="RefSeq" id="XP_016625731.1">
    <property type="nucleotide sequence ID" value="XM_016758482.1"/>
</dbReference>
<dbReference type="GO" id="GO:0005737">
    <property type="term" value="C:cytoplasm"/>
    <property type="evidence" value="ECO:0007669"/>
    <property type="project" value="UniProtKB-SubCell"/>
</dbReference>
<proteinExistence type="inferred from homology"/>
<dbReference type="PANTHER" id="PTHR48078:SF2">
    <property type="entry name" value="CATABOLIC L-SERINE_THREONINE DEHYDRATASE"/>
    <property type="match status" value="1"/>
</dbReference>
<evidence type="ECO:0000256" key="9">
    <source>
        <dbReference type="ARBA" id="ARBA00023239"/>
    </source>
</evidence>
<name>A0A0D2GL12_CLAB1</name>
<keyword evidence="13" id="KW-1185">Reference proteome</keyword>
<evidence type="ECO:0000256" key="4">
    <source>
        <dbReference type="ARBA" id="ARBA00010869"/>
    </source>
</evidence>
<dbReference type="GeneID" id="27693653"/>
<evidence type="ECO:0000256" key="8">
    <source>
        <dbReference type="ARBA" id="ARBA00022898"/>
    </source>
</evidence>
<dbReference type="Gene3D" id="3.40.50.1100">
    <property type="match status" value="2"/>
</dbReference>
<dbReference type="GO" id="GO:0009097">
    <property type="term" value="P:isoleucine biosynthetic process"/>
    <property type="evidence" value="ECO:0007669"/>
    <property type="project" value="TreeGrafter"/>
</dbReference>
<evidence type="ECO:0000259" key="11">
    <source>
        <dbReference type="Pfam" id="PF00291"/>
    </source>
</evidence>
<comment type="similarity">
    <text evidence="4">Belongs to the serine/threonine dehydratase family.</text>
</comment>
<dbReference type="GO" id="GO:0004794">
    <property type="term" value="F:threonine deaminase activity"/>
    <property type="evidence" value="ECO:0007669"/>
    <property type="project" value="TreeGrafter"/>
</dbReference>
<feature type="domain" description="Tryptophan synthase beta chain-like PALP" evidence="11">
    <location>
        <begin position="11"/>
        <end position="147"/>
    </location>
</feature>
<dbReference type="PANTHER" id="PTHR48078">
    <property type="entry name" value="THREONINE DEHYDRATASE, MITOCHONDRIAL-RELATED"/>
    <property type="match status" value="1"/>
</dbReference>
<comment type="cofactor">
    <cofactor evidence="1">
        <name>pyridoxal 5'-phosphate</name>
        <dbReference type="ChEBI" id="CHEBI:597326"/>
    </cofactor>
</comment>
<dbReference type="GO" id="GO:0003941">
    <property type="term" value="F:L-serine ammonia-lyase activity"/>
    <property type="evidence" value="ECO:0007669"/>
    <property type="project" value="UniProtKB-EC"/>
</dbReference>
<comment type="catalytic activity">
    <reaction evidence="10">
        <text>L-serine = pyruvate + NH4(+)</text>
        <dbReference type="Rhea" id="RHEA:19169"/>
        <dbReference type="ChEBI" id="CHEBI:15361"/>
        <dbReference type="ChEBI" id="CHEBI:28938"/>
        <dbReference type="ChEBI" id="CHEBI:33384"/>
        <dbReference type="EC" id="4.3.1.17"/>
    </reaction>
</comment>
<evidence type="ECO:0000313" key="13">
    <source>
        <dbReference type="Proteomes" id="UP000053789"/>
    </source>
</evidence>
<dbReference type="SUPFAM" id="SSF53686">
    <property type="entry name" value="Tryptophan synthase beta subunit-like PLP-dependent enzymes"/>
    <property type="match status" value="1"/>
</dbReference>
<evidence type="ECO:0000256" key="2">
    <source>
        <dbReference type="ARBA" id="ARBA00004496"/>
    </source>
</evidence>
<dbReference type="GO" id="GO:0006565">
    <property type="term" value="P:L-serine catabolic process"/>
    <property type="evidence" value="ECO:0007669"/>
    <property type="project" value="TreeGrafter"/>
</dbReference>
<sequence>MEEHFPEPWVKTPLIESRPFGEAAKCRVFLKLDNLQPAGSFKSRGIGNYILRRDAERRGSSKIHFYAASGGNAGIACVHAAKLVGHLATVVVPTTAKPAMVSKLWAIGAMEVIQHGASIAEAQEYIQKDLLPKDPNGCFVPPFDHPDI</sequence>
<dbReference type="GO" id="GO:0006094">
    <property type="term" value="P:gluconeogenesis"/>
    <property type="evidence" value="ECO:0007669"/>
    <property type="project" value="UniProtKB-KW"/>
</dbReference>
<dbReference type="Proteomes" id="UP000053789">
    <property type="component" value="Unassembled WGS sequence"/>
</dbReference>
<dbReference type="HOGENOM" id="CLU_021152_5_0_1"/>
<evidence type="ECO:0000256" key="6">
    <source>
        <dbReference type="ARBA" id="ARBA00022432"/>
    </source>
</evidence>
<keyword evidence="9" id="KW-0456">Lyase</keyword>
<reference evidence="12" key="1">
    <citation type="submission" date="2015-01" db="EMBL/GenBank/DDBJ databases">
        <title>The Genome Sequence of Cladophialophora bantiana CBS 173.52.</title>
        <authorList>
            <consortium name="The Broad Institute Genomics Platform"/>
            <person name="Cuomo C."/>
            <person name="de Hoog S."/>
            <person name="Gorbushina A."/>
            <person name="Stielow B."/>
            <person name="Teixiera M."/>
            <person name="Abouelleil A."/>
            <person name="Chapman S.B."/>
            <person name="Priest M."/>
            <person name="Young S.K."/>
            <person name="Wortman J."/>
            <person name="Nusbaum C."/>
            <person name="Birren B."/>
        </authorList>
    </citation>
    <scope>NUCLEOTIDE SEQUENCE [LARGE SCALE GENOMIC DNA]</scope>
    <source>
        <strain evidence="12">CBS 173.52</strain>
    </source>
</reference>
<comment type="subcellular location">
    <subcellularLocation>
        <location evidence="2">Cytoplasm</location>
    </subcellularLocation>
</comment>
<dbReference type="OrthoDB" id="7773036at2759"/>
<evidence type="ECO:0000313" key="12">
    <source>
        <dbReference type="EMBL" id="KIW99062.1"/>
    </source>
</evidence>
<dbReference type="EMBL" id="KN846980">
    <property type="protein sequence ID" value="KIW99062.1"/>
    <property type="molecule type" value="Genomic_DNA"/>
</dbReference>
<dbReference type="InterPro" id="IPR001926">
    <property type="entry name" value="TrpB-like_PALP"/>
</dbReference>
<keyword evidence="6" id="KW-0312">Gluconeogenesis</keyword>
<keyword evidence="7" id="KW-0963">Cytoplasm</keyword>
<evidence type="ECO:0000256" key="1">
    <source>
        <dbReference type="ARBA" id="ARBA00001933"/>
    </source>
</evidence>
<organism evidence="12 13">
    <name type="scientific">Cladophialophora bantiana (strain ATCC 10958 / CBS 173.52 / CDC B-1940 / NIH 8579)</name>
    <name type="common">Xylohypha bantiana</name>
    <dbReference type="NCBI Taxonomy" id="1442370"/>
    <lineage>
        <taxon>Eukaryota</taxon>
        <taxon>Fungi</taxon>
        <taxon>Dikarya</taxon>
        <taxon>Ascomycota</taxon>
        <taxon>Pezizomycotina</taxon>
        <taxon>Eurotiomycetes</taxon>
        <taxon>Chaetothyriomycetidae</taxon>
        <taxon>Chaetothyriales</taxon>
        <taxon>Herpotrichiellaceae</taxon>
        <taxon>Cladophialophora</taxon>
    </lineage>
</organism>
<dbReference type="InterPro" id="IPR036052">
    <property type="entry name" value="TrpB-like_PALP_sf"/>
</dbReference>
<dbReference type="AlphaFoldDB" id="A0A0D2GL12"/>
<gene>
    <name evidence="12" type="ORF">Z519_00725</name>
</gene>
<comment type="pathway">
    <text evidence="3">Carbohydrate biosynthesis; gluconeogenesis.</text>
</comment>
<evidence type="ECO:0000256" key="3">
    <source>
        <dbReference type="ARBA" id="ARBA00004742"/>
    </source>
</evidence>
<dbReference type="GO" id="GO:0006567">
    <property type="term" value="P:L-threonine catabolic process"/>
    <property type="evidence" value="ECO:0007669"/>
    <property type="project" value="TreeGrafter"/>
</dbReference>
<evidence type="ECO:0000256" key="10">
    <source>
        <dbReference type="ARBA" id="ARBA00049406"/>
    </source>
</evidence>
<accession>A0A0D2GL12</accession>
<dbReference type="EC" id="4.3.1.17" evidence="5"/>
<dbReference type="Pfam" id="PF00291">
    <property type="entry name" value="PALP"/>
    <property type="match status" value="1"/>
</dbReference>